<dbReference type="Proteomes" id="UP001165378">
    <property type="component" value="Unassembled WGS sequence"/>
</dbReference>
<keyword evidence="2" id="KW-0732">Signal</keyword>
<gene>
    <name evidence="3" type="ORF">LZ495_25865</name>
</gene>
<proteinExistence type="predicted"/>
<reference evidence="3" key="1">
    <citation type="submission" date="2022-01" db="EMBL/GenBank/DDBJ databases">
        <title>Genome-Based Taxonomic Classification of the Phylum Actinobacteria.</title>
        <authorList>
            <person name="Gao Y."/>
        </authorList>
    </citation>
    <scope>NUCLEOTIDE SEQUENCE</scope>
    <source>
        <strain evidence="3">KLBMP 8922</strain>
    </source>
</reference>
<dbReference type="AlphaFoldDB" id="A0AA41U4B1"/>
<dbReference type="RefSeq" id="WP_235055286.1">
    <property type="nucleotide sequence ID" value="NZ_JAKFHA010000017.1"/>
</dbReference>
<feature type="signal peptide" evidence="2">
    <location>
        <begin position="1"/>
        <end position="22"/>
    </location>
</feature>
<feature type="compositionally biased region" description="Gly residues" evidence="1">
    <location>
        <begin position="68"/>
        <end position="81"/>
    </location>
</feature>
<name>A0AA41U4B1_9ACTN</name>
<evidence type="ECO:0008006" key="5">
    <source>
        <dbReference type="Google" id="ProtNLM"/>
    </source>
</evidence>
<evidence type="ECO:0000256" key="1">
    <source>
        <dbReference type="SAM" id="MobiDB-lite"/>
    </source>
</evidence>
<feature type="chain" id="PRO_5041439660" description="PknH-like extracellular domain-containing protein" evidence="2">
    <location>
        <begin position="23"/>
        <end position="271"/>
    </location>
</feature>
<feature type="compositionally biased region" description="Gly residues" evidence="1">
    <location>
        <begin position="47"/>
        <end position="58"/>
    </location>
</feature>
<protein>
    <recommendedName>
        <fullName evidence="5">PknH-like extracellular domain-containing protein</fullName>
    </recommendedName>
</protein>
<sequence>MRHASRRLITVAAVPLLFLATACGSDDKKEDAKSAGATGAQTPGAESTGGGSAGGSSGGSASTPAGGANAGSGGGSNGGGKTLTTAQLTSALVAAGDLPSGWTVEPDEEDEPTGASKASTPACQPLADLLNASGPVKGVGRASAELQTTSAPTTTYNVGLLSFPSGEAAKVLAAAKKAVPSCAEFTADSDGTMVTYKVALAAGAKAGDESLGLSVNMSAEGMTFDAPIVFVRSGSVLVGAQGLDMNGSSAKPIDNAVIKAQVEKIAAAQKS</sequence>
<evidence type="ECO:0000256" key="2">
    <source>
        <dbReference type="SAM" id="SignalP"/>
    </source>
</evidence>
<organism evidence="3 4">
    <name type="scientific">Yinghuangia soli</name>
    <dbReference type="NCBI Taxonomy" id="2908204"/>
    <lineage>
        <taxon>Bacteria</taxon>
        <taxon>Bacillati</taxon>
        <taxon>Actinomycetota</taxon>
        <taxon>Actinomycetes</taxon>
        <taxon>Kitasatosporales</taxon>
        <taxon>Streptomycetaceae</taxon>
        <taxon>Yinghuangia</taxon>
    </lineage>
</organism>
<feature type="region of interest" description="Disordered" evidence="1">
    <location>
        <begin position="97"/>
        <end position="121"/>
    </location>
</feature>
<comment type="caution">
    <text evidence="3">The sequence shown here is derived from an EMBL/GenBank/DDBJ whole genome shotgun (WGS) entry which is preliminary data.</text>
</comment>
<feature type="region of interest" description="Disordered" evidence="1">
    <location>
        <begin position="27"/>
        <end position="83"/>
    </location>
</feature>
<evidence type="ECO:0000313" key="3">
    <source>
        <dbReference type="EMBL" id="MCF2530627.1"/>
    </source>
</evidence>
<keyword evidence="4" id="KW-1185">Reference proteome</keyword>
<evidence type="ECO:0000313" key="4">
    <source>
        <dbReference type="Proteomes" id="UP001165378"/>
    </source>
</evidence>
<accession>A0AA41U4B1</accession>
<dbReference type="EMBL" id="JAKFHA010000017">
    <property type="protein sequence ID" value="MCF2530627.1"/>
    <property type="molecule type" value="Genomic_DNA"/>
</dbReference>
<dbReference type="PROSITE" id="PS51257">
    <property type="entry name" value="PROKAR_LIPOPROTEIN"/>
    <property type="match status" value="1"/>
</dbReference>